<dbReference type="RefSeq" id="WP_341399831.1">
    <property type="nucleotide sequence ID" value="NZ_JBBUTI010000009.1"/>
</dbReference>
<keyword evidence="2" id="KW-0228">DNA excision</keyword>
<dbReference type="PANTHER" id="PTHR30562">
    <property type="entry name" value="UVRC/OXIDOREDUCTASE"/>
    <property type="match status" value="1"/>
</dbReference>
<evidence type="ECO:0000256" key="2">
    <source>
        <dbReference type="ARBA" id="ARBA00022769"/>
    </source>
</evidence>
<dbReference type="InterPro" id="IPR035901">
    <property type="entry name" value="GIY-YIG_endonuc_sf"/>
</dbReference>
<evidence type="ECO:0000256" key="5">
    <source>
        <dbReference type="ARBA" id="ARBA00023204"/>
    </source>
</evidence>
<evidence type="ECO:0000313" key="12">
    <source>
        <dbReference type="Proteomes" id="UP001379945"/>
    </source>
</evidence>
<reference evidence="11 12" key="1">
    <citation type="submission" date="2024-04" db="EMBL/GenBank/DDBJ databases">
        <title>Novel species of the genus Ideonella isolated from streams.</title>
        <authorList>
            <person name="Lu H."/>
        </authorList>
    </citation>
    <scope>NUCLEOTIDE SEQUENCE [LARGE SCALE GENOMIC DNA]</scope>
    <source>
        <strain evidence="11 12">LYT19W</strain>
    </source>
</reference>
<feature type="domain" description="GIY-YIG" evidence="10">
    <location>
        <begin position="33"/>
        <end position="107"/>
    </location>
</feature>
<dbReference type="Proteomes" id="UP001379945">
    <property type="component" value="Unassembled WGS sequence"/>
</dbReference>
<gene>
    <name evidence="11" type="primary">cho</name>
    <name evidence="11" type="ORF">AACH00_14275</name>
</gene>
<dbReference type="InterPro" id="IPR000305">
    <property type="entry name" value="GIY-YIG_endonuc"/>
</dbReference>
<evidence type="ECO:0000256" key="6">
    <source>
        <dbReference type="ARBA" id="ARBA00023236"/>
    </source>
</evidence>
<evidence type="ECO:0000313" key="11">
    <source>
        <dbReference type="EMBL" id="MEK8047524.1"/>
    </source>
</evidence>
<keyword evidence="5" id="KW-0234">DNA repair</keyword>
<dbReference type="GO" id="GO:0016787">
    <property type="term" value="F:hydrolase activity"/>
    <property type="evidence" value="ECO:0007669"/>
    <property type="project" value="UniProtKB-KW"/>
</dbReference>
<keyword evidence="12" id="KW-1185">Reference proteome</keyword>
<dbReference type="InterPro" id="IPR047296">
    <property type="entry name" value="GIY-YIG_UvrC_Cho"/>
</dbReference>
<keyword evidence="6" id="KW-0742">SOS response</keyword>
<evidence type="ECO:0000256" key="3">
    <source>
        <dbReference type="ARBA" id="ARBA00022801"/>
    </source>
</evidence>
<evidence type="ECO:0000259" key="10">
    <source>
        <dbReference type="PROSITE" id="PS50164"/>
    </source>
</evidence>
<comment type="caution">
    <text evidence="11">The sequence shown here is derived from an EMBL/GenBank/DDBJ whole genome shotgun (WGS) entry which is preliminary data.</text>
</comment>
<keyword evidence="1" id="KW-0227">DNA damage</keyword>
<organism evidence="11 12">
    <name type="scientific">Ideonella margarita</name>
    <dbReference type="NCBI Taxonomy" id="2984191"/>
    <lineage>
        <taxon>Bacteria</taxon>
        <taxon>Pseudomonadati</taxon>
        <taxon>Pseudomonadota</taxon>
        <taxon>Betaproteobacteria</taxon>
        <taxon>Burkholderiales</taxon>
        <taxon>Sphaerotilaceae</taxon>
        <taxon>Ideonella</taxon>
    </lineage>
</organism>
<dbReference type="EMBL" id="JBBUTI010000009">
    <property type="protein sequence ID" value="MEK8047524.1"/>
    <property type="molecule type" value="Genomic_DNA"/>
</dbReference>
<sequence length="285" mass="31522">MPPPRPRTRAPLPDALPFEYPQHLREAIHDLPQVPGVYIFHGDGELPLYIGKSVQIRSRVLSHLRNPDEASLLRQTRAITHVPTAGELGALLLEAQMIKAQQPLKNQRLRRNRQLCAIRLQGERPEVVTTRDVNFATEPHLHGLYRSPRAALEGLRDLADEHRLCLGLLGVERLSPGRACFRAMVNKCGGACTGRESPADHQARLQAALLQMRLACWPYPGAIAIVEESHGLREFLVVRNWCYLGKANTLKEARKLDSVAAGFDADGYKILCGPVLTGGANIVGL</sequence>
<dbReference type="PROSITE" id="PS50164">
    <property type="entry name" value="GIY_YIG"/>
    <property type="match status" value="1"/>
</dbReference>
<dbReference type="NCBIfam" id="NF007833">
    <property type="entry name" value="PRK10545.1"/>
    <property type="match status" value="1"/>
</dbReference>
<evidence type="ECO:0000256" key="9">
    <source>
        <dbReference type="ARBA" id="ARBA00042732"/>
    </source>
</evidence>
<protein>
    <recommendedName>
        <fullName evidence="7">Excinuclease cho</fullName>
    </recommendedName>
    <alternativeName>
        <fullName evidence="9">Endonuclease cho</fullName>
    </alternativeName>
    <alternativeName>
        <fullName evidence="8">UvrC homolog protein</fullName>
    </alternativeName>
</protein>
<evidence type="ECO:0000256" key="7">
    <source>
        <dbReference type="ARBA" id="ARBA00040756"/>
    </source>
</evidence>
<keyword evidence="3 11" id="KW-0378">Hydrolase</keyword>
<evidence type="ECO:0000256" key="8">
    <source>
        <dbReference type="ARBA" id="ARBA00042138"/>
    </source>
</evidence>
<accession>A0ABU9C9Y2</accession>
<dbReference type="SMART" id="SM00465">
    <property type="entry name" value="GIYc"/>
    <property type="match status" value="1"/>
</dbReference>
<evidence type="ECO:0000256" key="1">
    <source>
        <dbReference type="ARBA" id="ARBA00022763"/>
    </source>
</evidence>
<dbReference type="InterPro" id="IPR050066">
    <property type="entry name" value="UvrABC_protein_C"/>
</dbReference>
<dbReference type="SUPFAM" id="SSF82771">
    <property type="entry name" value="GIY-YIG endonuclease"/>
    <property type="match status" value="1"/>
</dbReference>
<name>A0ABU9C9Y2_9BURK</name>
<dbReference type="Gene3D" id="3.40.1440.10">
    <property type="entry name" value="GIY-YIG endonuclease"/>
    <property type="match status" value="1"/>
</dbReference>
<dbReference type="CDD" id="cd10434">
    <property type="entry name" value="GIY-YIG_UvrC_Cho"/>
    <property type="match status" value="1"/>
</dbReference>
<evidence type="ECO:0000256" key="4">
    <source>
        <dbReference type="ARBA" id="ARBA00022881"/>
    </source>
</evidence>
<keyword evidence="4" id="KW-0267">Excision nuclease</keyword>
<proteinExistence type="predicted"/>
<dbReference type="PANTHER" id="PTHR30562:SF10">
    <property type="entry name" value="EXCINUCLEASE CHO"/>
    <property type="match status" value="1"/>
</dbReference>